<dbReference type="InterPro" id="IPR027351">
    <property type="entry name" value="(+)RNA_virus_helicase_core_dom"/>
</dbReference>
<dbReference type="GO" id="GO:0005524">
    <property type="term" value="F:ATP binding"/>
    <property type="evidence" value="ECO:0007669"/>
    <property type="project" value="InterPro"/>
</dbReference>
<feature type="domain" description="(+)RNA virus helicase C-terminal" evidence="1">
    <location>
        <begin position="15"/>
        <end position="249"/>
    </location>
</feature>
<accession>A0A4Y5U344</accession>
<protein>
    <submittedName>
        <fullName evidence="2">25K protein</fullName>
    </submittedName>
</protein>
<dbReference type="Pfam" id="PF01443">
    <property type="entry name" value="Viral_helicase1"/>
    <property type="match status" value="1"/>
</dbReference>
<proteinExistence type="predicted"/>
<evidence type="ECO:0000313" key="2">
    <source>
        <dbReference type="EMBL" id="QDC17507.1"/>
    </source>
</evidence>
<sequence length="249" mass="27713">MRMFECMRMFDSLGNQLSSIEYMDVFLQILNKYKFERVSSTLNKPIVVHSVPGAGKSSAIRELLKLDSRFECITRGRPDIPNLEGAFIKAERGGENKLLLVDEYIEGPVPEDAFAIFADPLQSTAVSPYRAHFIKTLSHRFGKCTASLLRDLGWDVQAEGQDSVQIADIFTVDPRDTIVYFEPEVGELLRSHGVEASCIGEVRGATFEHVTFVTSENSPLVDKAAAFQCLTRHTKSLLILCPDATYTAA</sequence>
<organism evidence="2">
    <name type="scientific">Potato virus S</name>
    <dbReference type="NCBI Taxonomy" id="12169"/>
    <lineage>
        <taxon>Viruses</taxon>
        <taxon>Riboviria</taxon>
        <taxon>Orthornavirae</taxon>
        <taxon>Kitrinoviricota</taxon>
        <taxon>Alsuviricetes</taxon>
        <taxon>Tymovirales</taxon>
        <taxon>Betaflexiviridae</taxon>
        <taxon>Quinvirinae</taxon>
        <taxon>Carlavirus</taxon>
        <taxon>Carlavirus sigmasolani</taxon>
    </lineage>
</organism>
<evidence type="ECO:0000259" key="1">
    <source>
        <dbReference type="PROSITE" id="PS51657"/>
    </source>
</evidence>
<reference evidence="2" key="1">
    <citation type="submission" date="2019-01" db="EMBL/GenBank/DDBJ databases">
        <authorList>
            <person name="Karpova O."/>
            <person name="Alexandrova A."/>
            <person name="Galiakparov N."/>
            <person name="Yeriskina E."/>
            <person name="Iskakov B."/>
            <person name="Kryldakov R."/>
        </authorList>
    </citation>
    <scope>NUCLEOTIDE SEQUENCE</scope>
    <source>
        <strain evidence="2">KZ.Fortune</strain>
    </source>
</reference>
<dbReference type="PROSITE" id="PS51657">
    <property type="entry name" value="PSRV_HELICASE"/>
    <property type="match status" value="1"/>
</dbReference>
<dbReference type="EMBL" id="MK442089">
    <property type="protein sequence ID" value="QDC17507.1"/>
    <property type="molecule type" value="Genomic_RNA"/>
</dbReference>
<name>A0A4Y5U344_9VIRU</name>